<evidence type="ECO:0000256" key="2">
    <source>
        <dbReference type="ARBA" id="ARBA00022475"/>
    </source>
</evidence>
<dbReference type="GO" id="GO:0005886">
    <property type="term" value="C:plasma membrane"/>
    <property type="evidence" value="ECO:0007669"/>
    <property type="project" value="UniProtKB-SubCell"/>
</dbReference>
<gene>
    <name evidence="7" type="ORF">FEM03_09940</name>
</gene>
<dbReference type="Pfam" id="PF03631">
    <property type="entry name" value="Virul_fac_BrkB"/>
    <property type="match status" value="1"/>
</dbReference>
<name>A0A5R8KGW8_9BACT</name>
<evidence type="ECO:0000313" key="7">
    <source>
        <dbReference type="EMBL" id="TLD71215.1"/>
    </source>
</evidence>
<evidence type="ECO:0000256" key="6">
    <source>
        <dbReference type="SAM" id="Phobius"/>
    </source>
</evidence>
<evidence type="ECO:0000313" key="8">
    <source>
        <dbReference type="Proteomes" id="UP000306196"/>
    </source>
</evidence>
<comment type="caution">
    <text evidence="7">The sequence shown here is derived from an EMBL/GenBank/DDBJ whole genome shotgun (WGS) entry which is preliminary data.</text>
</comment>
<feature type="transmembrane region" description="Helical" evidence="6">
    <location>
        <begin position="244"/>
        <end position="269"/>
    </location>
</feature>
<dbReference type="PANTHER" id="PTHR30213:SF1">
    <property type="entry name" value="INNER MEMBRANE PROTEIN YHJD"/>
    <property type="match status" value="1"/>
</dbReference>
<feature type="transmembrane region" description="Helical" evidence="6">
    <location>
        <begin position="218"/>
        <end position="238"/>
    </location>
</feature>
<dbReference type="Proteomes" id="UP000306196">
    <property type="component" value="Unassembled WGS sequence"/>
</dbReference>
<feature type="transmembrane region" description="Helical" evidence="6">
    <location>
        <begin position="188"/>
        <end position="206"/>
    </location>
</feature>
<comment type="subcellular location">
    <subcellularLocation>
        <location evidence="1">Cell membrane</location>
        <topology evidence="1">Multi-pass membrane protein</topology>
    </subcellularLocation>
</comment>
<dbReference type="InterPro" id="IPR017039">
    <property type="entry name" value="Virul_fac_BrkB"/>
</dbReference>
<reference evidence="7 8" key="1">
    <citation type="submission" date="2019-05" db="EMBL/GenBank/DDBJ databases">
        <title>Verrucobacter flavum gen. nov., sp. nov. a new member of the family Verrucomicrobiaceae.</title>
        <authorList>
            <person name="Szuroczki S."/>
            <person name="Abbaszade G."/>
            <person name="Szabo A."/>
            <person name="Felfoldi T."/>
            <person name="Schumann P."/>
            <person name="Boka K."/>
            <person name="Keki Z."/>
            <person name="Toumi M."/>
            <person name="Toth E."/>
        </authorList>
    </citation>
    <scope>NUCLEOTIDE SEQUENCE [LARGE SCALE GENOMIC DNA]</scope>
    <source>
        <strain evidence="7 8">MG-N-17</strain>
    </source>
</reference>
<dbReference type="AlphaFoldDB" id="A0A5R8KGW8"/>
<keyword evidence="2" id="KW-1003">Cell membrane</keyword>
<evidence type="ECO:0000256" key="4">
    <source>
        <dbReference type="ARBA" id="ARBA00022989"/>
    </source>
</evidence>
<dbReference type="EMBL" id="VAUV01000006">
    <property type="protein sequence ID" value="TLD71215.1"/>
    <property type="molecule type" value="Genomic_DNA"/>
</dbReference>
<accession>A0A5R8KGW8</accession>
<dbReference type="OrthoDB" id="9797028at2"/>
<keyword evidence="5 6" id="KW-0472">Membrane</keyword>
<organism evidence="7 8">
    <name type="scientific">Phragmitibacter flavus</name>
    <dbReference type="NCBI Taxonomy" id="2576071"/>
    <lineage>
        <taxon>Bacteria</taxon>
        <taxon>Pseudomonadati</taxon>
        <taxon>Verrucomicrobiota</taxon>
        <taxon>Verrucomicrobiia</taxon>
        <taxon>Verrucomicrobiales</taxon>
        <taxon>Verrucomicrobiaceae</taxon>
        <taxon>Phragmitibacter</taxon>
    </lineage>
</organism>
<dbReference type="PIRSF" id="PIRSF035875">
    <property type="entry name" value="RNase_BN"/>
    <property type="match status" value="1"/>
</dbReference>
<evidence type="ECO:0000256" key="1">
    <source>
        <dbReference type="ARBA" id="ARBA00004651"/>
    </source>
</evidence>
<feature type="transmembrane region" description="Helical" evidence="6">
    <location>
        <begin position="136"/>
        <end position="161"/>
    </location>
</feature>
<dbReference type="PANTHER" id="PTHR30213">
    <property type="entry name" value="INNER MEMBRANE PROTEIN YHJD"/>
    <property type="match status" value="1"/>
</dbReference>
<evidence type="ECO:0000256" key="3">
    <source>
        <dbReference type="ARBA" id="ARBA00022692"/>
    </source>
</evidence>
<proteinExistence type="predicted"/>
<feature type="transmembrane region" description="Helical" evidence="6">
    <location>
        <begin position="24"/>
        <end position="50"/>
    </location>
</feature>
<feature type="transmembrane region" description="Helical" evidence="6">
    <location>
        <begin position="91"/>
        <end position="110"/>
    </location>
</feature>
<keyword evidence="3 6" id="KW-0812">Transmembrane</keyword>
<protein>
    <submittedName>
        <fullName evidence="7">YihY/virulence factor BrkB family protein</fullName>
    </submittedName>
</protein>
<evidence type="ECO:0000256" key="5">
    <source>
        <dbReference type="ARBA" id="ARBA00023136"/>
    </source>
</evidence>
<keyword evidence="4 6" id="KW-1133">Transmembrane helix</keyword>
<dbReference type="RefSeq" id="WP_138086085.1">
    <property type="nucleotide sequence ID" value="NZ_VAUV01000006.1"/>
</dbReference>
<keyword evidence="8" id="KW-1185">Reference proteome</keyword>
<sequence length="314" mass="33688">MRTAWIIVRKAATRWVNHSATTHGAALAFFAMLSVAPLVVISIAIISLVFGENAAQGQIVEQIESLTGREAAMTIQGLIESTSKSGRGSTATLVGVGILLFGASAVFVQVQESLNMIWGMKETRGMGILDFLHRRALSFAMTVGVGVVLLASLLLSAWLAAAERLLTGVLSMEQGLPLAGLMDTGTDFAISFAVLTVLFALIFKLLPDTRIAWKDVWLGSMITAGLFLMGKYFIGYYLGQSAVASAYGAAGSFIAVILWIYYSALIFYFGAEITHSYATVVGSRKDAGMPKTLPDARMAAARKTLKDKLKDRDE</sequence>